<proteinExistence type="predicted"/>
<dbReference type="OrthoDB" id="3696922at2"/>
<dbReference type="RefSeq" id="WP_153467790.1">
    <property type="nucleotide sequence ID" value="NZ_WBOF01000003.1"/>
</dbReference>
<dbReference type="AlphaFoldDB" id="A0A6N7KY15"/>
<name>A0A6N7KY15_9ACTN</name>
<gene>
    <name evidence="2" type="ORF">F7Q99_31405</name>
</gene>
<feature type="region of interest" description="Disordered" evidence="1">
    <location>
        <begin position="30"/>
        <end position="69"/>
    </location>
</feature>
<accession>A0A6N7KY15</accession>
<keyword evidence="3" id="KW-1185">Reference proteome</keyword>
<reference evidence="2 3" key="1">
    <citation type="submission" date="2019-09" db="EMBL/GenBank/DDBJ databases">
        <title>Genome Sequences of Streptomyces kaniharaensis ATCC 21070.</title>
        <authorList>
            <person name="Zhu W."/>
            <person name="De Crecy-Lagard V."/>
            <person name="Richards N.G."/>
        </authorList>
    </citation>
    <scope>NUCLEOTIDE SEQUENCE [LARGE SCALE GENOMIC DNA]</scope>
    <source>
        <strain evidence="2 3">SF-557</strain>
    </source>
</reference>
<protein>
    <submittedName>
        <fullName evidence="2">Uncharacterized protein</fullName>
    </submittedName>
</protein>
<organism evidence="2 3">
    <name type="scientific">Streptomyces kaniharaensis</name>
    <dbReference type="NCBI Taxonomy" id="212423"/>
    <lineage>
        <taxon>Bacteria</taxon>
        <taxon>Bacillati</taxon>
        <taxon>Actinomycetota</taxon>
        <taxon>Actinomycetes</taxon>
        <taxon>Kitasatosporales</taxon>
        <taxon>Streptomycetaceae</taxon>
        <taxon>Streptomyces</taxon>
    </lineage>
</organism>
<sequence>MTNPSTAAADWARTVLDRLGLGGRCRIDVTTVPEGRPSPLPGPDAPYHSALTIGPPGEPDGPDGPPPEAGVHVTVTLDAEWTRVHLPPDLAPADALVLLADRLQDWAIELTHGAALPPCPGHAHPMRAAVVDGAAVWCCPARPEGTGTLLPIA</sequence>
<feature type="compositionally biased region" description="Pro residues" evidence="1">
    <location>
        <begin position="56"/>
        <end position="68"/>
    </location>
</feature>
<dbReference type="Proteomes" id="UP000450000">
    <property type="component" value="Unassembled WGS sequence"/>
</dbReference>
<dbReference type="EMBL" id="WBOF01000003">
    <property type="protein sequence ID" value="MQS16576.1"/>
    <property type="molecule type" value="Genomic_DNA"/>
</dbReference>
<evidence type="ECO:0000313" key="2">
    <source>
        <dbReference type="EMBL" id="MQS16576.1"/>
    </source>
</evidence>
<evidence type="ECO:0000313" key="3">
    <source>
        <dbReference type="Proteomes" id="UP000450000"/>
    </source>
</evidence>
<evidence type="ECO:0000256" key="1">
    <source>
        <dbReference type="SAM" id="MobiDB-lite"/>
    </source>
</evidence>
<comment type="caution">
    <text evidence="2">The sequence shown here is derived from an EMBL/GenBank/DDBJ whole genome shotgun (WGS) entry which is preliminary data.</text>
</comment>